<keyword evidence="2" id="KW-1185">Reference proteome</keyword>
<reference evidence="1" key="1">
    <citation type="submission" date="2022-10" db="EMBL/GenBank/DDBJ databases">
        <title>Complete Genome of Trichothecium roseum strain YXFP-22015, a Plant Pathogen Isolated from Citrus.</title>
        <authorList>
            <person name="Wang Y."/>
            <person name="Zhu L."/>
        </authorList>
    </citation>
    <scope>NUCLEOTIDE SEQUENCE</scope>
    <source>
        <strain evidence="1">YXFP-22015</strain>
    </source>
</reference>
<organism evidence="1 2">
    <name type="scientific">Trichothecium roseum</name>
    <dbReference type="NCBI Taxonomy" id="47278"/>
    <lineage>
        <taxon>Eukaryota</taxon>
        <taxon>Fungi</taxon>
        <taxon>Dikarya</taxon>
        <taxon>Ascomycota</taxon>
        <taxon>Pezizomycotina</taxon>
        <taxon>Sordariomycetes</taxon>
        <taxon>Hypocreomycetidae</taxon>
        <taxon>Hypocreales</taxon>
        <taxon>Hypocreales incertae sedis</taxon>
        <taxon>Trichothecium</taxon>
    </lineage>
</organism>
<dbReference type="Proteomes" id="UP001163324">
    <property type="component" value="Chromosome 2"/>
</dbReference>
<gene>
    <name evidence="1" type="ORF">N3K66_001714</name>
</gene>
<accession>A0ACC0V8Y9</accession>
<sequence length="301" mass="31745">MASISSIAEALLSPSPLVLLLGIIIIIGAPLLQHIILARSNAYTTPPTVLLLGPDGAGKTSLLSLLERASSGSTENNSATGPAATHTSQTTQTIELSCSTDSDTATSFRSPDDATGTHTKFLLVDTPGHGKLRNVALGKLRRAEKLRAVVFVVDAAVLGEHDALASAASYLHDVLLSLQRRAGSGDRAKAQGAPVPVLVAANKTDLFTAIPAAMAKTKLEAELTRIRATRSKGLLDSGVGADDVDAGQEHDSWLGEYGSEKFAFKQMHEFDIDVEVLPGNVIGDGPGADKWWWWIAQRVSH</sequence>
<proteinExistence type="predicted"/>
<protein>
    <submittedName>
        <fullName evidence="1">Uncharacterized protein</fullName>
    </submittedName>
</protein>
<evidence type="ECO:0000313" key="2">
    <source>
        <dbReference type="Proteomes" id="UP001163324"/>
    </source>
</evidence>
<evidence type="ECO:0000313" key="1">
    <source>
        <dbReference type="EMBL" id="KAI9902362.1"/>
    </source>
</evidence>
<comment type="caution">
    <text evidence="1">The sequence shown here is derived from an EMBL/GenBank/DDBJ whole genome shotgun (WGS) entry which is preliminary data.</text>
</comment>
<dbReference type="EMBL" id="CM047941">
    <property type="protein sequence ID" value="KAI9902362.1"/>
    <property type="molecule type" value="Genomic_DNA"/>
</dbReference>
<name>A0ACC0V8Y9_9HYPO</name>